<feature type="signal peptide" evidence="2">
    <location>
        <begin position="1"/>
        <end position="25"/>
    </location>
</feature>
<reference evidence="3" key="1">
    <citation type="submission" date="2021-05" db="EMBL/GenBank/DDBJ databases">
        <title>Complete genome sequence of the cellulolytic planctomycete Telmatocola sphagniphila SP2T and characterization of the first cellulase from planctomycetes.</title>
        <authorList>
            <person name="Rakitin A.L."/>
            <person name="Beletsky A.V."/>
            <person name="Naumoff D.G."/>
            <person name="Kulichevskaya I.S."/>
            <person name="Mardanov A.V."/>
            <person name="Ravin N.V."/>
            <person name="Dedysh S.N."/>
        </authorList>
    </citation>
    <scope>NUCLEOTIDE SEQUENCE</scope>
    <source>
        <strain evidence="3">SP2T</strain>
    </source>
</reference>
<dbReference type="PROSITE" id="PS51257">
    <property type="entry name" value="PROKAR_LIPOPROTEIN"/>
    <property type="match status" value="1"/>
</dbReference>
<feature type="compositionally biased region" description="Low complexity" evidence="1">
    <location>
        <begin position="102"/>
        <end position="111"/>
    </location>
</feature>
<keyword evidence="4" id="KW-1185">Reference proteome</keyword>
<protein>
    <submittedName>
        <fullName evidence="3">Uncharacterized protein</fullName>
    </submittedName>
</protein>
<dbReference type="KEGG" id="tsph:KIH39_14400"/>
<gene>
    <name evidence="3" type="ORF">KIH39_14400</name>
</gene>
<dbReference type="AlphaFoldDB" id="A0A8E6B473"/>
<feature type="chain" id="PRO_5034994162" evidence="2">
    <location>
        <begin position="26"/>
        <end position="186"/>
    </location>
</feature>
<evidence type="ECO:0000256" key="2">
    <source>
        <dbReference type="SAM" id="SignalP"/>
    </source>
</evidence>
<dbReference type="EMBL" id="CP074694">
    <property type="protein sequence ID" value="QVL30050.1"/>
    <property type="molecule type" value="Genomic_DNA"/>
</dbReference>
<evidence type="ECO:0000256" key="1">
    <source>
        <dbReference type="SAM" id="MobiDB-lite"/>
    </source>
</evidence>
<accession>A0A8E6B473</accession>
<sequence length="186" mass="19023">MFFQKTHRFLGLAALLLGFSLTSMGCSGSVEYADMTGSVSIDGKAVTAGSVYIVLADNPEVTGGGVIKGDGTYTCKAPVGKIKVAIQTLAFKPGGANDSKTKSSAPSTAPGAKGGAAKGPPAGYSKEGFSKKGTTTPQAPAWASGDSDHPPVYVKIPSKYEKVETSGLTYDIHKGSNTIEITLAEK</sequence>
<organism evidence="3 4">
    <name type="scientific">Telmatocola sphagniphila</name>
    <dbReference type="NCBI Taxonomy" id="1123043"/>
    <lineage>
        <taxon>Bacteria</taxon>
        <taxon>Pseudomonadati</taxon>
        <taxon>Planctomycetota</taxon>
        <taxon>Planctomycetia</taxon>
        <taxon>Gemmatales</taxon>
        <taxon>Gemmataceae</taxon>
    </lineage>
</organism>
<keyword evidence="2" id="KW-0732">Signal</keyword>
<evidence type="ECO:0000313" key="4">
    <source>
        <dbReference type="Proteomes" id="UP000676194"/>
    </source>
</evidence>
<dbReference type="Proteomes" id="UP000676194">
    <property type="component" value="Chromosome"/>
</dbReference>
<feature type="region of interest" description="Disordered" evidence="1">
    <location>
        <begin position="95"/>
        <end position="150"/>
    </location>
</feature>
<evidence type="ECO:0000313" key="3">
    <source>
        <dbReference type="EMBL" id="QVL30050.1"/>
    </source>
</evidence>
<name>A0A8E6B473_9BACT</name>
<proteinExistence type="predicted"/>
<dbReference type="RefSeq" id="WP_213493934.1">
    <property type="nucleotide sequence ID" value="NZ_CP074694.1"/>
</dbReference>